<evidence type="ECO:0000256" key="1">
    <source>
        <dbReference type="SAM" id="MobiDB-lite"/>
    </source>
</evidence>
<evidence type="ECO:0000313" key="2">
    <source>
        <dbReference type="EMBL" id="SEQ80136.1"/>
    </source>
</evidence>
<sequence length="177" mass="20382">MNNEEENENNNQHIDHNQSINSNNNKCQTHPLQGDEEPIDPLPLVSEPRLLYNNLSSDYKSCVSLNNKDMLVTPINKIDSSLLNVASVELTSFFKKLDSISDPVDQLVWQTEFMVALFRAKEFSTARQLMQAMLDRDFSESFIKTMLRVSKSFREHDMIKDVFESGMAKLRTFGPVY</sequence>
<evidence type="ECO:0000313" key="3">
    <source>
        <dbReference type="Proteomes" id="UP000183496"/>
    </source>
</evidence>
<dbReference type="AlphaFoldDB" id="A0AAJ4W3K4"/>
<keyword evidence="3" id="KW-1185">Reference proteome</keyword>
<organism evidence="2 3">
    <name type="scientific">Myroides profundi</name>
    <dbReference type="NCBI Taxonomy" id="480520"/>
    <lineage>
        <taxon>Bacteria</taxon>
        <taxon>Pseudomonadati</taxon>
        <taxon>Bacteroidota</taxon>
        <taxon>Flavobacteriia</taxon>
        <taxon>Flavobacteriales</taxon>
        <taxon>Flavobacteriaceae</taxon>
        <taxon>Myroides</taxon>
    </lineage>
</organism>
<feature type="compositionally biased region" description="Polar residues" evidence="1">
    <location>
        <begin position="17"/>
        <end position="31"/>
    </location>
</feature>
<accession>A0AAJ4W3K4</accession>
<name>A0AAJ4W3K4_MYRPR</name>
<dbReference type="EMBL" id="FOFY01000006">
    <property type="protein sequence ID" value="SEQ80136.1"/>
    <property type="molecule type" value="Genomic_DNA"/>
</dbReference>
<reference evidence="2 3" key="1">
    <citation type="submission" date="2016-10" db="EMBL/GenBank/DDBJ databases">
        <authorList>
            <person name="Varghese N."/>
            <person name="Submissions S."/>
        </authorList>
    </citation>
    <scope>NUCLEOTIDE SEQUENCE [LARGE SCALE GENOMIC DNA]</scope>
    <source>
        <strain evidence="3">DSM 19823 / KCTC 23066 / CCTCC M 208030 / D25</strain>
    </source>
</reference>
<feature type="region of interest" description="Disordered" evidence="1">
    <location>
        <begin position="1"/>
        <end position="40"/>
    </location>
</feature>
<proteinExistence type="predicted"/>
<gene>
    <name evidence="2" type="ORF">SAMN04488089_10679</name>
</gene>
<comment type="caution">
    <text evidence="2">The sequence shown here is derived from an EMBL/GenBank/DDBJ whole genome shotgun (WGS) entry which is preliminary data.</text>
</comment>
<protein>
    <submittedName>
        <fullName evidence="2">Uncharacterized protein</fullName>
    </submittedName>
</protein>
<dbReference type="Proteomes" id="UP000183496">
    <property type="component" value="Unassembled WGS sequence"/>
</dbReference>